<feature type="region of interest" description="Disordered" evidence="1">
    <location>
        <begin position="53"/>
        <end position="79"/>
    </location>
</feature>
<feature type="compositionally biased region" description="Basic and acidic residues" evidence="1">
    <location>
        <begin position="53"/>
        <end position="76"/>
    </location>
</feature>
<dbReference type="SUPFAM" id="SSF53474">
    <property type="entry name" value="alpha/beta-Hydrolases"/>
    <property type="match status" value="1"/>
</dbReference>
<name>A0A103Z9M1_BURCE</name>
<evidence type="ECO:0000256" key="1">
    <source>
        <dbReference type="SAM" id="MobiDB-lite"/>
    </source>
</evidence>
<dbReference type="InterPro" id="IPR029058">
    <property type="entry name" value="AB_hydrolase_fold"/>
</dbReference>
<dbReference type="EMBL" id="LOYH01000089">
    <property type="protein sequence ID" value="KVK75927.1"/>
    <property type="molecule type" value="Genomic_DNA"/>
</dbReference>
<reference evidence="2 3" key="1">
    <citation type="submission" date="2015-11" db="EMBL/GenBank/DDBJ databases">
        <title>Expanding the genomic diversity of Burkholderia species for the development of highly accurate diagnostics.</title>
        <authorList>
            <person name="Sahl J."/>
            <person name="Keim P."/>
            <person name="Wagner D."/>
        </authorList>
    </citation>
    <scope>NUCLEOTIDE SEQUENCE [LARGE SCALE GENOMIC DNA]</scope>
    <source>
        <strain evidence="2 3">MSMB1302</strain>
    </source>
</reference>
<accession>A0A103Z9M1</accession>
<comment type="caution">
    <text evidence="2">The sequence shown here is derived from an EMBL/GenBank/DDBJ whole genome shotgun (WGS) entry which is preliminary data.</text>
</comment>
<dbReference type="AlphaFoldDB" id="A0A103Z9M1"/>
<dbReference type="Proteomes" id="UP000069001">
    <property type="component" value="Unassembled WGS sequence"/>
</dbReference>
<dbReference type="Gene3D" id="3.40.50.1820">
    <property type="entry name" value="alpha/beta hydrolase"/>
    <property type="match status" value="1"/>
</dbReference>
<gene>
    <name evidence="2" type="ORF">WS90_25095</name>
</gene>
<evidence type="ECO:0000313" key="2">
    <source>
        <dbReference type="EMBL" id="KVK75927.1"/>
    </source>
</evidence>
<protein>
    <submittedName>
        <fullName evidence="2">Uncharacterized protein</fullName>
    </submittedName>
</protein>
<evidence type="ECO:0000313" key="3">
    <source>
        <dbReference type="Proteomes" id="UP000069001"/>
    </source>
</evidence>
<sequence>MGARAVGALPEDTRTLDDSAAHASALLDALDIECCAVFGLSIGGMWGARLASREPERVRARDDGRLAGGRTRRDPRYGQMPDAIEAAGAISPPWLDALAPDADHISNLENPTFVTWTLLEWFDEQKGP</sequence>
<proteinExistence type="predicted"/>
<organism evidence="2 3">
    <name type="scientific">Burkholderia cepacia</name>
    <name type="common">Pseudomonas cepacia</name>
    <dbReference type="NCBI Taxonomy" id="292"/>
    <lineage>
        <taxon>Bacteria</taxon>
        <taxon>Pseudomonadati</taxon>
        <taxon>Pseudomonadota</taxon>
        <taxon>Betaproteobacteria</taxon>
        <taxon>Burkholderiales</taxon>
        <taxon>Burkholderiaceae</taxon>
        <taxon>Burkholderia</taxon>
        <taxon>Burkholderia cepacia complex</taxon>
    </lineage>
</organism>